<evidence type="ECO:0000256" key="5">
    <source>
        <dbReference type="ARBA" id="ARBA00023136"/>
    </source>
</evidence>
<evidence type="ECO:0000256" key="4">
    <source>
        <dbReference type="ARBA" id="ARBA00023128"/>
    </source>
</evidence>
<protein>
    <submittedName>
        <fullName evidence="7">Uncharacterized protein</fullName>
    </submittedName>
</protein>
<dbReference type="OrthoDB" id="413313at2759"/>
<sequence length="791" mass="90269">MVATKLSEIVASQLTEGTLRALRDLALDEAVELHLSLRYWSDRWERPIYSWFIAGPFLAAAGLYYDHTRIGRKVSQIQAVLARRLSSIGELQQHILRSGWQRGVASWGFLGEGGDWAEVAGTDGRMSSNTNTTTNTNTNRDDDEKYNTTSPIPSRNRSRHRYRPPLQRELSIGSVGLHLDELHNNNSTNTNHPRQPRDDESLNIKKNRRDGVGGVGGRRQGSLYYTNLHVRKKDGGQIYKDETALAEWSIDAMALIRSQLYRASNGRIQLPYTENWPQEGEGEYHNDTTTSTTATPKHDRSSSFTSVVSIQESHNYFLRDGLGTTTGSSSYKPSWACIVSKSSTRRGNSTRSIGEDKIKSSFSSDGMLVDDYFDDGRAVTNNETNDNINDENVEVGHDEGEEHVKISNLPLMMDEVSSLLDIMEDIIDIQRDRRLKHLQKPSWYRQNWYLIAITVPSLVYLMIYNLSSTTTTTTTGGNHRRSRPIWEFLRYTSSKILDFTKEHVVRPCYALYDEFMKGPESISDRNARNTATETLKKMIRSWLDETYPDMIVGEKERISNTMDISLIEESKEKSMKSVYNMNSVIRMSFIEAQFIKKEMMNALVALDDMQASTNFNMNLAAITPFVLLMWTTKKISTFIVYTAFKWGKSRKATYRSFVDALTEIERLLIMRNNPPAPPSRRMIDTSSTSTNHDKSHHHNDHYPYSSSHATPGIGDCVLGSDDLGMLMLHIHELRTILWQERRRFSPTALRSISEDLAELSGERGCVCVRQQLLIVERMNRAYSFLKQGYIE</sequence>
<evidence type="ECO:0000256" key="6">
    <source>
        <dbReference type="SAM" id="MobiDB-lite"/>
    </source>
</evidence>
<dbReference type="Proteomes" id="UP000095751">
    <property type="component" value="Unassembled WGS sequence"/>
</dbReference>
<keyword evidence="2" id="KW-0812">Transmembrane</keyword>
<comment type="subcellular location">
    <subcellularLocation>
        <location evidence="1">Mitochondrion membrane</location>
        <topology evidence="1">Multi-pass membrane protein</topology>
    </subcellularLocation>
</comment>
<name>A0A1E7EZ73_9STRA</name>
<evidence type="ECO:0000256" key="3">
    <source>
        <dbReference type="ARBA" id="ARBA00022989"/>
    </source>
</evidence>
<dbReference type="InParanoid" id="A0A1E7EZ73"/>
<accession>A0A1E7EZ73</accession>
<dbReference type="InterPro" id="IPR013946">
    <property type="entry name" value="NCA2-like"/>
</dbReference>
<keyword evidence="3" id="KW-1133">Transmembrane helix</keyword>
<feature type="compositionally biased region" description="Low complexity" evidence="6">
    <location>
        <begin position="129"/>
        <end position="138"/>
    </location>
</feature>
<dbReference type="PANTHER" id="PTHR28234:SF1">
    <property type="entry name" value="NUCLEAR CONTROL OF ATPASE PROTEIN 2"/>
    <property type="match status" value="1"/>
</dbReference>
<dbReference type="Pfam" id="PF08637">
    <property type="entry name" value="NCA2"/>
    <property type="match status" value="1"/>
</dbReference>
<feature type="region of interest" description="Disordered" evidence="6">
    <location>
        <begin position="180"/>
        <end position="218"/>
    </location>
</feature>
<dbReference type="PANTHER" id="PTHR28234">
    <property type="entry name" value="NUCLEAR CONTROL OF ATPASE PROTEIN 2"/>
    <property type="match status" value="1"/>
</dbReference>
<feature type="compositionally biased region" description="Polar residues" evidence="6">
    <location>
        <begin position="184"/>
        <end position="193"/>
    </location>
</feature>
<proteinExistence type="predicted"/>
<gene>
    <name evidence="7" type="ORF">FRACYDRAFT_246279</name>
</gene>
<evidence type="ECO:0000313" key="7">
    <source>
        <dbReference type="EMBL" id="OEU11167.1"/>
    </source>
</evidence>
<dbReference type="KEGG" id="fcy:FRACYDRAFT_246279"/>
<evidence type="ECO:0000256" key="1">
    <source>
        <dbReference type="ARBA" id="ARBA00004225"/>
    </source>
</evidence>
<dbReference type="EMBL" id="KV784369">
    <property type="protein sequence ID" value="OEU11167.1"/>
    <property type="molecule type" value="Genomic_DNA"/>
</dbReference>
<organism evidence="7 8">
    <name type="scientific">Fragilariopsis cylindrus CCMP1102</name>
    <dbReference type="NCBI Taxonomy" id="635003"/>
    <lineage>
        <taxon>Eukaryota</taxon>
        <taxon>Sar</taxon>
        <taxon>Stramenopiles</taxon>
        <taxon>Ochrophyta</taxon>
        <taxon>Bacillariophyta</taxon>
        <taxon>Bacillariophyceae</taxon>
        <taxon>Bacillariophycidae</taxon>
        <taxon>Bacillariales</taxon>
        <taxon>Bacillariaceae</taxon>
        <taxon>Fragilariopsis</taxon>
    </lineage>
</organism>
<keyword evidence="4" id="KW-0496">Mitochondrion</keyword>
<feature type="region of interest" description="Disordered" evidence="6">
    <location>
        <begin position="672"/>
        <end position="706"/>
    </location>
</feature>
<evidence type="ECO:0000313" key="8">
    <source>
        <dbReference type="Proteomes" id="UP000095751"/>
    </source>
</evidence>
<dbReference type="GO" id="GO:0005741">
    <property type="term" value="C:mitochondrial outer membrane"/>
    <property type="evidence" value="ECO:0007669"/>
    <property type="project" value="TreeGrafter"/>
</dbReference>
<keyword evidence="8" id="KW-1185">Reference proteome</keyword>
<feature type="region of interest" description="Disordered" evidence="6">
    <location>
        <begin position="120"/>
        <end position="166"/>
    </location>
</feature>
<keyword evidence="5" id="KW-0472">Membrane</keyword>
<dbReference type="AlphaFoldDB" id="A0A1E7EZ73"/>
<feature type="region of interest" description="Disordered" evidence="6">
    <location>
        <begin position="274"/>
        <end position="305"/>
    </location>
</feature>
<reference evidence="7 8" key="1">
    <citation type="submission" date="2016-09" db="EMBL/GenBank/DDBJ databases">
        <title>Extensive genetic diversity and differential bi-allelic expression allows diatom success in the polar Southern Ocean.</title>
        <authorList>
            <consortium name="DOE Joint Genome Institute"/>
            <person name="Mock T."/>
            <person name="Otillar R.P."/>
            <person name="Strauss J."/>
            <person name="Dupont C."/>
            <person name="Frickenhaus S."/>
            <person name="Maumus F."/>
            <person name="Mcmullan M."/>
            <person name="Sanges R."/>
            <person name="Schmutz J."/>
            <person name="Toseland A."/>
            <person name="Valas R."/>
            <person name="Veluchamy A."/>
            <person name="Ward B.J."/>
            <person name="Allen A."/>
            <person name="Barry K."/>
            <person name="Falciatore A."/>
            <person name="Ferrante M."/>
            <person name="Fortunato A.E."/>
            <person name="Gloeckner G."/>
            <person name="Gruber A."/>
            <person name="Hipkin R."/>
            <person name="Janech M."/>
            <person name="Kroth P."/>
            <person name="Leese F."/>
            <person name="Lindquist E."/>
            <person name="Lyon B.R."/>
            <person name="Martin J."/>
            <person name="Mayer C."/>
            <person name="Parker M."/>
            <person name="Quesneville H."/>
            <person name="Raymond J."/>
            <person name="Uhlig C."/>
            <person name="Valentin K.U."/>
            <person name="Worden A.Z."/>
            <person name="Armbrust E.V."/>
            <person name="Bowler C."/>
            <person name="Green B."/>
            <person name="Moulton V."/>
            <person name="Van Oosterhout C."/>
            <person name="Grigoriev I."/>
        </authorList>
    </citation>
    <scope>NUCLEOTIDE SEQUENCE [LARGE SCALE GENOMIC DNA]</scope>
    <source>
        <strain evidence="7 8">CCMP1102</strain>
    </source>
</reference>
<evidence type="ECO:0000256" key="2">
    <source>
        <dbReference type="ARBA" id="ARBA00022692"/>
    </source>
</evidence>